<accession>A0A136J787</accession>
<gene>
    <name evidence="2" type="ORF">Micbo1qcDRAFT_160964</name>
</gene>
<dbReference type="Proteomes" id="UP000070501">
    <property type="component" value="Unassembled WGS sequence"/>
</dbReference>
<name>A0A136J787_9PEZI</name>
<feature type="region of interest" description="Disordered" evidence="1">
    <location>
        <begin position="185"/>
        <end position="224"/>
    </location>
</feature>
<evidence type="ECO:0000256" key="1">
    <source>
        <dbReference type="SAM" id="MobiDB-lite"/>
    </source>
</evidence>
<dbReference type="AlphaFoldDB" id="A0A136J787"/>
<feature type="region of interest" description="Disordered" evidence="1">
    <location>
        <begin position="74"/>
        <end position="93"/>
    </location>
</feature>
<dbReference type="OrthoDB" id="19311at2759"/>
<reference evidence="3" key="1">
    <citation type="submission" date="2016-02" db="EMBL/GenBank/DDBJ databases">
        <title>Draft genome sequence of Microdochium bolleyi, a fungal endophyte of beachgrass.</title>
        <authorList>
            <consortium name="DOE Joint Genome Institute"/>
            <person name="David A.S."/>
            <person name="May G."/>
            <person name="Haridas S."/>
            <person name="Lim J."/>
            <person name="Wang M."/>
            <person name="Labutti K."/>
            <person name="Lipzen A."/>
            <person name="Barry K."/>
            <person name="Grigoriev I.V."/>
        </authorList>
    </citation>
    <scope>NUCLEOTIDE SEQUENCE [LARGE SCALE GENOMIC DNA]</scope>
    <source>
        <strain evidence="3">J235TASD1</strain>
    </source>
</reference>
<dbReference type="InParanoid" id="A0A136J787"/>
<feature type="non-terminal residue" evidence="2">
    <location>
        <position position="224"/>
    </location>
</feature>
<evidence type="ECO:0000313" key="3">
    <source>
        <dbReference type="Proteomes" id="UP000070501"/>
    </source>
</evidence>
<sequence length="224" mass="24328">MIELIDDHIEPGFVPELVRRLLAGVSEESDAHLLEELVSFSCAVAAIANHDLFLSIIDTLRGVIGGERLRAPLEPENMSSASSSTQDTTRGSAFSTPSNVVIKGYVKLFVTLMGHNSAKATHLFETLVAIAKLDSCELDARLSAMKLLFRLRADWANQVFLVADTESSSLAATLVRTEAALLRKQAEEANQPSRHSKSEGTATNRPARGASFSQLHPPDRMQAM</sequence>
<feature type="compositionally biased region" description="Polar residues" evidence="1">
    <location>
        <begin position="77"/>
        <end position="93"/>
    </location>
</feature>
<keyword evidence="3" id="KW-1185">Reference proteome</keyword>
<proteinExistence type="predicted"/>
<dbReference type="STRING" id="196109.A0A136J787"/>
<organism evidence="2 3">
    <name type="scientific">Microdochium bolleyi</name>
    <dbReference type="NCBI Taxonomy" id="196109"/>
    <lineage>
        <taxon>Eukaryota</taxon>
        <taxon>Fungi</taxon>
        <taxon>Dikarya</taxon>
        <taxon>Ascomycota</taxon>
        <taxon>Pezizomycotina</taxon>
        <taxon>Sordariomycetes</taxon>
        <taxon>Xylariomycetidae</taxon>
        <taxon>Xylariales</taxon>
        <taxon>Microdochiaceae</taxon>
        <taxon>Microdochium</taxon>
    </lineage>
</organism>
<dbReference type="EMBL" id="KQ964248">
    <property type="protein sequence ID" value="KXJ93051.1"/>
    <property type="molecule type" value="Genomic_DNA"/>
</dbReference>
<feature type="compositionally biased region" description="Polar residues" evidence="1">
    <location>
        <begin position="188"/>
        <end position="204"/>
    </location>
</feature>
<protein>
    <submittedName>
        <fullName evidence="2">Uncharacterized protein</fullName>
    </submittedName>
</protein>
<evidence type="ECO:0000313" key="2">
    <source>
        <dbReference type="EMBL" id="KXJ93051.1"/>
    </source>
</evidence>